<dbReference type="InterPro" id="IPR038526">
    <property type="entry name" value="Ribosomal_eL22_sf"/>
</dbReference>
<sequence length="127" mass="14385">MSKKGGAAMVGGKKKAAHSFTIDCGKPVEDKIMDIASLEKFLQEHIKVGGGKPGAFGEDITISRLKNKITVTSEGPFSKRYLKYLTKKYLKKHNVRDWLRVIASNKDRNMYELRYFNIAENEGEDEE</sequence>
<evidence type="ECO:0000313" key="4">
    <source>
        <dbReference type="EMBL" id="KMZ66448.1"/>
    </source>
</evidence>
<dbReference type="Proteomes" id="UP000036987">
    <property type="component" value="Unassembled WGS sequence"/>
</dbReference>
<accession>A0A0K9PBI8</accession>
<dbReference type="GO" id="GO:0003735">
    <property type="term" value="F:structural constituent of ribosome"/>
    <property type="evidence" value="ECO:0000318"/>
    <property type="project" value="GO_Central"/>
</dbReference>
<protein>
    <submittedName>
        <fullName evidence="4">60S ribosomal protein L22-2</fullName>
    </submittedName>
</protein>
<dbReference type="OrthoDB" id="10259820at2759"/>
<keyword evidence="2 4" id="KW-0689">Ribosomal protein</keyword>
<evidence type="ECO:0000313" key="5">
    <source>
        <dbReference type="Proteomes" id="UP000036987"/>
    </source>
</evidence>
<dbReference type="AlphaFoldDB" id="A0A0K9PBI8"/>
<keyword evidence="5" id="KW-1185">Reference proteome</keyword>
<dbReference type="FunFam" id="3.30.1360.210:FF:000002">
    <property type="entry name" value="60S ribosomal protein L22-2"/>
    <property type="match status" value="1"/>
</dbReference>
<dbReference type="Pfam" id="PF01776">
    <property type="entry name" value="Ribosomal_L22e"/>
    <property type="match status" value="1"/>
</dbReference>
<evidence type="ECO:0000256" key="3">
    <source>
        <dbReference type="ARBA" id="ARBA00023274"/>
    </source>
</evidence>
<dbReference type="EMBL" id="LFYR01000980">
    <property type="protein sequence ID" value="KMZ66448.1"/>
    <property type="molecule type" value="Genomic_DNA"/>
</dbReference>
<gene>
    <name evidence="4" type="ORF">ZOSMA_29G00980</name>
</gene>
<dbReference type="GO" id="GO:0005840">
    <property type="term" value="C:ribosome"/>
    <property type="evidence" value="ECO:0007669"/>
    <property type="project" value="UniProtKB-KW"/>
</dbReference>
<comment type="similarity">
    <text evidence="1">Belongs to the eukaryotic ribosomal protein eL22 family.</text>
</comment>
<name>A0A0K9PBI8_ZOSMR</name>
<reference evidence="5" key="1">
    <citation type="journal article" date="2016" name="Nature">
        <title>The genome of the seagrass Zostera marina reveals angiosperm adaptation to the sea.</title>
        <authorList>
            <person name="Olsen J.L."/>
            <person name="Rouze P."/>
            <person name="Verhelst B."/>
            <person name="Lin Y.-C."/>
            <person name="Bayer T."/>
            <person name="Collen J."/>
            <person name="Dattolo E."/>
            <person name="De Paoli E."/>
            <person name="Dittami S."/>
            <person name="Maumus F."/>
            <person name="Michel G."/>
            <person name="Kersting A."/>
            <person name="Lauritano C."/>
            <person name="Lohaus R."/>
            <person name="Toepel M."/>
            <person name="Tonon T."/>
            <person name="Vanneste K."/>
            <person name="Amirebrahimi M."/>
            <person name="Brakel J."/>
            <person name="Bostroem C."/>
            <person name="Chovatia M."/>
            <person name="Grimwood J."/>
            <person name="Jenkins J.W."/>
            <person name="Jueterbock A."/>
            <person name="Mraz A."/>
            <person name="Stam W.T."/>
            <person name="Tice H."/>
            <person name="Bornberg-Bauer E."/>
            <person name="Green P.J."/>
            <person name="Pearson G.A."/>
            <person name="Procaccini G."/>
            <person name="Duarte C.M."/>
            <person name="Schmutz J."/>
            <person name="Reusch T.B.H."/>
            <person name="Van de Peer Y."/>
        </authorList>
    </citation>
    <scope>NUCLEOTIDE SEQUENCE [LARGE SCALE GENOMIC DNA]</scope>
    <source>
        <strain evidence="5">cv. Finnish</strain>
    </source>
</reference>
<dbReference type="OMA" id="IMEIGSF"/>
<dbReference type="PANTHER" id="PTHR10064:SF35">
    <property type="entry name" value="OS07G0674200 PROTEIN"/>
    <property type="match status" value="1"/>
</dbReference>
<dbReference type="GO" id="GO:0002181">
    <property type="term" value="P:cytoplasmic translation"/>
    <property type="evidence" value="ECO:0000318"/>
    <property type="project" value="GO_Central"/>
</dbReference>
<proteinExistence type="inferred from homology"/>
<dbReference type="GO" id="GO:1990904">
    <property type="term" value="C:ribonucleoprotein complex"/>
    <property type="evidence" value="ECO:0007669"/>
    <property type="project" value="UniProtKB-KW"/>
</dbReference>
<dbReference type="InterPro" id="IPR002671">
    <property type="entry name" value="Ribosomal_eL22"/>
</dbReference>
<dbReference type="STRING" id="29655.A0A0K9PBI8"/>
<organism evidence="4 5">
    <name type="scientific">Zostera marina</name>
    <name type="common">Eelgrass</name>
    <dbReference type="NCBI Taxonomy" id="29655"/>
    <lineage>
        <taxon>Eukaryota</taxon>
        <taxon>Viridiplantae</taxon>
        <taxon>Streptophyta</taxon>
        <taxon>Embryophyta</taxon>
        <taxon>Tracheophyta</taxon>
        <taxon>Spermatophyta</taxon>
        <taxon>Magnoliopsida</taxon>
        <taxon>Liliopsida</taxon>
        <taxon>Zosteraceae</taxon>
        <taxon>Zostera</taxon>
    </lineage>
</organism>
<dbReference type="PANTHER" id="PTHR10064">
    <property type="entry name" value="60S RIBOSOMAL PROTEIN L22"/>
    <property type="match status" value="1"/>
</dbReference>
<keyword evidence="3" id="KW-0687">Ribonucleoprotein</keyword>
<dbReference type="GO" id="GO:0003723">
    <property type="term" value="F:RNA binding"/>
    <property type="evidence" value="ECO:0000318"/>
    <property type="project" value="GO_Central"/>
</dbReference>
<dbReference type="Gene3D" id="3.30.1360.210">
    <property type="match status" value="1"/>
</dbReference>
<evidence type="ECO:0000256" key="1">
    <source>
        <dbReference type="ARBA" id="ARBA00007817"/>
    </source>
</evidence>
<comment type="caution">
    <text evidence="4">The sequence shown here is derived from an EMBL/GenBank/DDBJ whole genome shotgun (WGS) entry which is preliminary data.</text>
</comment>
<evidence type="ECO:0000256" key="2">
    <source>
        <dbReference type="ARBA" id="ARBA00022980"/>
    </source>
</evidence>